<reference evidence="1 2" key="1">
    <citation type="submission" date="2016-10" db="EMBL/GenBank/DDBJ databases">
        <authorList>
            <person name="de Groot N.N."/>
        </authorList>
    </citation>
    <scope>NUCLEOTIDE SEQUENCE [LARGE SCALE GENOMIC DNA]</scope>
    <source>
        <strain evidence="1 2">Nm110</strain>
    </source>
</reference>
<organism evidence="1 2">
    <name type="scientific">Nitrosomonas communis</name>
    <dbReference type="NCBI Taxonomy" id="44574"/>
    <lineage>
        <taxon>Bacteria</taxon>
        <taxon>Pseudomonadati</taxon>
        <taxon>Pseudomonadota</taxon>
        <taxon>Betaproteobacteria</taxon>
        <taxon>Nitrosomonadales</taxon>
        <taxon>Nitrosomonadaceae</taxon>
        <taxon>Nitrosomonas</taxon>
    </lineage>
</organism>
<accession>A0A1H2X089</accession>
<sequence>MPQLSQVERVVIQMRCKVRRSHRLCSVQRRAHATFAPEWTDDVLLVAAHHFGEYEISKMPPYTMSLAY</sequence>
<dbReference type="Proteomes" id="UP000183454">
    <property type="component" value="Unassembled WGS sequence"/>
</dbReference>
<gene>
    <name evidence="1" type="ORF">SAMN05421882_10333</name>
</gene>
<evidence type="ECO:0000313" key="2">
    <source>
        <dbReference type="Proteomes" id="UP000183454"/>
    </source>
</evidence>
<evidence type="ECO:0000313" key="1">
    <source>
        <dbReference type="EMBL" id="SDW85924.1"/>
    </source>
</evidence>
<proteinExistence type="predicted"/>
<protein>
    <submittedName>
        <fullName evidence="1">Uncharacterized protein</fullName>
    </submittedName>
</protein>
<name>A0A1H2X089_9PROT</name>
<dbReference type="EMBL" id="FNNH01000033">
    <property type="protein sequence ID" value="SDW85924.1"/>
    <property type="molecule type" value="Genomic_DNA"/>
</dbReference>
<dbReference type="AlphaFoldDB" id="A0A1H2X089"/>